<feature type="domain" description="Beta-lactamase-related" evidence="1">
    <location>
        <begin position="64"/>
        <end position="234"/>
    </location>
</feature>
<reference evidence="2 3" key="2">
    <citation type="journal article" date="2021" name="Genomics">
        <title>High-quality reference genome for Clonorchis sinensis.</title>
        <authorList>
            <person name="Young N.D."/>
            <person name="Stroehlein A.J."/>
            <person name="Kinkar L."/>
            <person name="Wang T."/>
            <person name="Sohn W.M."/>
            <person name="Chang B.C.H."/>
            <person name="Kaur P."/>
            <person name="Weisz D."/>
            <person name="Dudchenko O."/>
            <person name="Aiden E.L."/>
            <person name="Korhonen P.K."/>
            <person name="Gasser R.B."/>
        </authorList>
    </citation>
    <scope>NUCLEOTIDE SEQUENCE [LARGE SCALE GENOMIC DNA]</scope>
    <source>
        <strain evidence="2">Cs-k2</strain>
    </source>
</reference>
<dbReference type="Pfam" id="PF00144">
    <property type="entry name" value="Beta-lactamase"/>
    <property type="match status" value="2"/>
</dbReference>
<keyword evidence="3" id="KW-1185">Reference proteome</keyword>
<dbReference type="GO" id="GO:0005739">
    <property type="term" value="C:mitochondrion"/>
    <property type="evidence" value="ECO:0007669"/>
    <property type="project" value="TreeGrafter"/>
</dbReference>
<comment type="caution">
    <text evidence="2">The sequence shown here is derived from an EMBL/GenBank/DDBJ whole genome shotgun (WGS) entry which is preliminary data.</text>
</comment>
<gene>
    <name evidence="2" type="ORF">CSKR_201889</name>
</gene>
<dbReference type="Proteomes" id="UP000286415">
    <property type="component" value="Unassembled WGS sequence"/>
</dbReference>
<name>A0A8T1MYR3_CLOSI</name>
<feature type="domain" description="Beta-lactamase-related" evidence="1">
    <location>
        <begin position="274"/>
        <end position="459"/>
    </location>
</feature>
<proteinExistence type="predicted"/>
<evidence type="ECO:0000259" key="1">
    <source>
        <dbReference type="Pfam" id="PF00144"/>
    </source>
</evidence>
<evidence type="ECO:0000313" key="3">
    <source>
        <dbReference type="Proteomes" id="UP000286415"/>
    </source>
</evidence>
<dbReference type="GO" id="GO:0006508">
    <property type="term" value="P:proteolysis"/>
    <property type="evidence" value="ECO:0007669"/>
    <property type="project" value="TreeGrafter"/>
</dbReference>
<evidence type="ECO:0000313" key="2">
    <source>
        <dbReference type="EMBL" id="KAG5453995.1"/>
    </source>
</evidence>
<dbReference type="PANTHER" id="PTHR46520">
    <property type="entry name" value="SERINE BETA-LACTAMASE-LIKE PROTEIN LACTB, MITOCHONDRIAL"/>
    <property type="match status" value="1"/>
</dbReference>
<dbReference type="Gene3D" id="3.40.710.10">
    <property type="entry name" value="DD-peptidase/beta-lactamase superfamily"/>
    <property type="match status" value="2"/>
</dbReference>
<dbReference type="OrthoDB" id="5946976at2759"/>
<dbReference type="SUPFAM" id="SSF56601">
    <property type="entry name" value="beta-lactamase/transpeptidase-like"/>
    <property type="match status" value="1"/>
</dbReference>
<dbReference type="AlphaFoldDB" id="A0A8T1MYR3"/>
<organism evidence="2 3">
    <name type="scientific">Clonorchis sinensis</name>
    <name type="common">Chinese liver fluke</name>
    <dbReference type="NCBI Taxonomy" id="79923"/>
    <lineage>
        <taxon>Eukaryota</taxon>
        <taxon>Metazoa</taxon>
        <taxon>Spiralia</taxon>
        <taxon>Lophotrochozoa</taxon>
        <taxon>Platyhelminthes</taxon>
        <taxon>Trematoda</taxon>
        <taxon>Digenea</taxon>
        <taxon>Opisthorchiida</taxon>
        <taxon>Opisthorchiata</taxon>
        <taxon>Opisthorchiidae</taxon>
        <taxon>Clonorchis</taxon>
    </lineage>
</organism>
<sequence>FLTDNERILRHDEMRFPTILYAAAAALHVIEPSATVDRCDGGQRITRSRPRLFPRQMYRRAASLIQLYKERSGCPGISVCVSYAGECVYSEGFGFANVENLVPVREDTLFRIASISKSFTSILVGRLMEQSKLDLDEDIRTYLPEFPEKHVDGTYAKITARSLLNHTSGIRSYKKSAEEKGQSSYPEMLLQTRYDNALEACNLFKDDPLVHAPGKQYTYSTFGFTLLSAAIEKICTRSGPSFECYSGTQPNCVKKNSDTSKIPRFAKMDHQFSKLFTFLGLKNTFLEYHEKLMPVRASQYKRNSKGVLENTPMVDNSYKWAGGGILSTAYDLTLFANHLAYVYLDSMPMTGVIKPETLRLLWTVSASNPDEEWQPGLGWFLCRRSGGSLSQEMTCPDRLYVCHTGGAVGGTTILLLSLPCCKLSSGHEYVREDALSNLSDFTARSAKLPPICVAILTNLEDASGIKDLAVSLVELVTDCILRER</sequence>
<dbReference type="InterPro" id="IPR012338">
    <property type="entry name" value="Beta-lactam/transpept-like"/>
</dbReference>
<dbReference type="GO" id="GO:0008233">
    <property type="term" value="F:peptidase activity"/>
    <property type="evidence" value="ECO:0007669"/>
    <property type="project" value="TreeGrafter"/>
</dbReference>
<dbReference type="GO" id="GO:0019216">
    <property type="term" value="P:regulation of lipid metabolic process"/>
    <property type="evidence" value="ECO:0007669"/>
    <property type="project" value="TreeGrafter"/>
</dbReference>
<protein>
    <submittedName>
        <fullName evidence="2">Serine beta-lactamase-like protein lactb, mitochondrial</fullName>
    </submittedName>
</protein>
<dbReference type="InterPro" id="IPR001466">
    <property type="entry name" value="Beta-lactam-related"/>
</dbReference>
<dbReference type="EMBL" id="NIRI02000010">
    <property type="protein sequence ID" value="KAG5453995.1"/>
    <property type="molecule type" value="Genomic_DNA"/>
</dbReference>
<dbReference type="InterPro" id="IPR052794">
    <property type="entry name" value="Mito_Ser_Protease_LACTB"/>
</dbReference>
<accession>A0A8T1MYR3</accession>
<reference evidence="2 3" key="1">
    <citation type="journal article" date="2018" name="Biotechnol. Adv.">
        <title>Improved genomic resources and new bioinformatic workflow for the carcinogenic parasite Clonorchis sinensis: Biotechnological implications.</title>
        <authorList>
            <person name="Wang D."/>
            <person name="Korhonen P.K."/>
            <person name="Gasser R.B."/>
            <person name="Young N.D."/>
        </authorList>
    </citation>
    <scope>NUCLEOTIDE SEQUENCE [LARGE SCALE GENOMIC DNA]</scope>
    <source>
        <strain evidence="2">Cs-k2</strain>
    </source>
</reference>
<feature type="non-terminal residue" evidence="2">
    <location>
        <position position="1"/>
    </location>
</feature>
<dbReference type="PANTHER" id="PTHR46520:SF1">
    <property type="entry name" value="SERINE BETA-LACTAMASE-LIKE PROTEIN LACTB, MITOCHONDRIAL"/>
    <property type="match status" value="1"/>
</dbReference>